<dbReference type="Pfam" id="PF13620">
    <property type="entry name" value="CarboxypepD_reg"/>
    <property type="match status" value="1"/>
</dbReference>
<dbReference type="RefSeq" id="WP_184498530.1">
    <property type="nucleotide sequence ID" value="NZ_JACIJO010000006.1"/>
</dbReference>
<dbReference type="Proteomes" id="UP000588604">
    <property type="component" value="Unassembled WGS sequence"/>
</dbReference>
<evidence type="ECO:0008006" key="3">
    <source>
        <dbReference type="Google" id="ProtNLM"/>
    </source>
</evidence>
<dbReference type="EMBL" id="JACIJO010000006">
    <property type="protein sequence ID" value="MBB6328933.1"/>
    <property type="molecule type" value="Genomic_DNA"/>
</dbReference>
<proteinExistence type="predicted"/>
<evidence type="ECO:0000313" key="2">
    <source>
        <dbReference type="Proteomes" id="UP000588604"/>
    </source>
</evidence>
<dbReference type="InterPro" id="IPR008969">
    <property type="entry name" value="CarboxyPept-like_regulatory"/>
</dbReference>
<dbReference type="SUPFAM" id="SSF49464">
    <property type="entry name" value="Carboxypeptidase regulatory domain-like"/>
    <property type="match status" value="1"/>
</dbReference>
<dbReference type="SUPFAM" id="SSF56935">
    <property type="entry name" value="Porins"/>
    <property type="match status" value="1"/>
</dbReference>
<dbReference type="Gene3D" id="2.60.40.1120">
    <property type="entry name" value="Carboxypeptidase-like, regulatory domain"/>
    <property type="match status" value="1"/>
</dbReference>
<evidence type="ECO:0000313" key="1">
    <source>
        <dbReference type="EMBL" id="MBB6328933.1"/>
    </source>
</evidence>
<keyword evidence="2" id="KW-1185">Reference proteome</keyword>
<sequence length="894" mass="102229">MKLIFRVFVGVILLSLMSFSGFSQTKNFVGQVLDSLNHPISYANVVAVNQSTQKIGAFAITNAEGRFKLALVPGSEYLIRISFVGYKQFERVFTEWSPDEPIQVVLSTDETMLDQVEVVTELPVTMQGDTLTYKTDAFTTGTERKLKDVLEKLPGFEVDEDGGVKVQGKTVDKVMVDGKNFFDGDTKLATKNLPANAVDRVQVLKNFNEVSPIRGLDNDESLALNIQLKDGKKRMVFGDLQAGGGPKERYLGHANAFYYSPKLNLNLIADANNVGELPFTLQDYFRFSGGMSGLGSRTGSSISLSGEDMGIPMAQRNNAASLETALGAFNLNYHPSSKWRHSGFIIGSTSENKLGSNSQRTYLRNDENNQENLSTASTVENASGLMKYALTYTPREETYVKYSVFGKMSDIQNRNIMDSDFGNFRQQINNLQSRRPYSIQQKAEWYHAPSEKRVFSMELNWEKKYQDPLYDLTTNQKPFVGLLPVMDSESYRFLQQQEVHSRTLEGSFNYYHILNATNHLNWNLGYTNTRQDMISGLNQILPDSENSFSEFSNDNRFGIQDAYLGMTYKTKWKDLILSPSVFAHRYAWQDIQFENQRDTEKFLFLPGMYAKWAIKSNRSLVYRFQQTASFMDVQKLAEGFVIQDYNSIFTGNRMLDNGLFSNHSLYYTHYDFFSSLNMYGTVNWQRKKNDIVNTTDFQGINRFLTVMNIEPVNETLNGNFNVDKKFNTFKMSASGGWNSFTTNNLINDEVNQNKQFSQNYQLKGTTTFFKKVEVDLSYTFATNKYQGQSTQNTFNTHTPKIEVDWDIWKGLKLNADYALNTYNNKGSGTQSEFDFLNAFLSYQGKSSPWEFRVSVWNILDTRSIRRDSFTDNLISTYSYLVQPRYGLLTIKWDL</sequence>
<comment type="caution">
    <text evidence="1">The sequence shown here is derived from an EMBL/GenBank/DDBJ whole genome shotgun (WGS) entry which is preliminary data.</text>
</comment>
<organism evidence="1 2">
    <name type="scientific">Algoriphagus iocasae</name>
    <dbReference type="NCBI Taxonomy" id="1836499"/>
    <lineage>
        <taxon>Bacteria</taxon>
        <taxon>Pseudomonadati</taxon>
        <taxon>Bacteroidota</taxon>
        <taxon>Cytophagia</taxon>
        <taxon>Cytophagales</taxon>
        <taxon>Cyclobacteriaceae</taxon>
        <taxon>Algoriphagus</taxon>
    </lineage>
</organism>
<gene>
    <name evidence="1" type="ORF">FHS59_004597</name>
</gene>
<accession>A0A841MPJ7</accession>
<protein>
    <recommendedName>
        <fullName evidence="3">TonB-dependent receptor</fullName>
    </recommendedName>
</protein>
<reference evidence="1 2" key="1">
    <citation type="submission" date="2020-08" db="EMBL/GenBank/DDBJ databases">
        <title>Genomic Encyclopedia of Type Strains, Phase IV (KMG-IV): sequencing the most valuable type-strain genomes for metagenomic binning, comparative biology and taxonomic classification.</title>
        <authorList>
            <person name="Goeker M."/>
        </authorList>
    </citation>
    <scope>NUCLEOTIDE SEQUENCE [LARGE SCALE GENOMIC DNA]</scope>
    <source>
        <strain evidence="1 2">DSM 102044</strain>
    </source>
</reference>
<dbReference type="AlphaFoldDB" id="A0A841MPJ7"/>
<name>A0A841MPJ7_9BACT</name>